<sequence>MNPFAGHPLHRYAFAWEQLDGRAGRHLDLGCGTGDFLGVLHTRGSVVAEGADPHPGYLAEVRARHPGLTLHRLTVGGPLELPDACYDSVSALDMLEHVPDEAKLLAEAHRILVPGGLLVVTVPRRHVFSFLDPDDAKFRLPRLHRWVYTRRFGARVYHERFTDLANDLRGDMSVGKDRHTNYRTPELLRLLRDNGFEPVVVTGANLFWRWLQIPALLTGGPLRRLLERGIHLDGRLFRSANLFVAARRLP</sequence>
<keyword evidence="2" id="KW-1185">Reference proteome</keyword>
<gene>
    <name evidence="1" type="ORF">Aau02nite_34530</name>
</gene>
<name>A0A919SC24_9ACTN</name>
<protein>
    <recommendedName>
        <fullName evidence="3">Methyltransferase family protein</fullName>
    </recommendedName>
</protein>
<dbReference type="SUPFAM" id="SSF53335">
    <property type="entry name" value="S-adenosyl-L-methionine-dependent methyltransferases"/>
    <property type="match status" value="1"/>
</dbReference>
<proteinExistence type="predicted"/>
<dbReference type="GO" id="GO:0008168">
    <property type="term" value="F:methyltransferase activity"/>
    <property type="evidence" value="ECO:0007669"/>
    <property type="project" value="TreeGrafter"/>
</dbReference>
<dbReference type="CDD" id="cd02440">
    <property type="entry name" value="AdoMet_MTases"/>
    <property type="match status" value="1"/>
</dbReference>
<evidence type="ECO:0008006" key="3">
    <source>
        <dbReference type="Google" id="ProtNLM"/>
    </source>
</evidence>
<evidence type="ECO:0000313" key="1">
    <source>
        <dbReference type="EMBL" id="GIM69070.1"/>
    </source>
</evidence>
<dbReference type="Gene3D" id="3.40.50.150">
    <property type="entry name" value="Vaccinia Virus protein VP39"/>
    <property type="match status" value="1"/>
</dbReference>
<dbReference type="AlphaFoldDB" id="A0A919SC24"/>
<accession>A0A919SC24</accession>
<evidence type="ECO:0000313" key="2">
    <source>
        <dbReference type="Proteomes" id="UP000681340"/>
    </source>
</evidence>
<dbReference type="PANTHER" id="PTHR43464">
    <property type="entry name" value="METHYLTRANSFERASE"/>
    <property type="match status" value="1"/>
</dbReference>
<dbReference type="RefSeq" id="WP_212989413.1">
    <property type="nucleotide sequence ID" value="NZ_BAABEA010000008.1"/>
</dbReference>
<dbReference type="Pfam" id="PF13489">
    <property type="entry name" value="Methyltransf_23"/>
    <property type="match status" value="1"/>
</dbReference>
<dbReference type="Proteomes" id="UP000681340">
    <property type="component" value="Unassembled WGS sequence"/>
</dbReference>
<reference evidence="1" key="1">
    <citation type="submission" date="2021-03" db="EMBL/GenBank/DDBJ databases">
        <title>Whole genome shotgun sequence of Actinoplanes auranticolor NBRC 12245.</title>
        <authorList>
            <person name="Komaki H."/>
            <person name="Tamura T."/>
        </authorList>
    </citation>
    <scope>NUCLEOTIDE SEQUENCE</scope>
    <source>
        <strain evidence="1">NBRC 12245</strain>
    </source>
</reference>
<comment type="caution">
    <text evidence="1">The sequence shown here is derived from an EMBL/GenBank/DDBJ whole genome shotgun (WGS) entry which is preliminary data.</text>
</comment>
<organism evidence="1 2">
    <name type="scientific">Actinoplanes auranticolor</name>
    <dbReference type="NCBI Taxonomy" id="47988"/>
    <lineage>
        <taxon>Bacteria</taxon>
        <taxon>Bacillati</taxon>
        <taxon>Actinomycetota</taxon>
        <taxon>Actinomycetes</taxon>
        <taxon>Micromonosporales</taxon>
        <taxon>Micromonosporaceae</taxon>
        <taxon>Actinoplanes</taxon>
    </lineage>
</organism>
<dbReference type="EMBL" id="BOQL01000026">
    <property type="protein sequence ID" value="GIM69070.1"/>
    <property type="molecule type" value="Genomic_DNA"/>
</dbReference>
<dbReference type="PANTHER" id="PTHR43464:SF83">
    <property type="entry name" value="MALONYL-[ACYL-CARRIER PROTEIN] O-METHYLTRANSFERASE"/>
    <property type="match status" value="1"/>
</dbReference>
<dbReference type="InterPro" id="IPR029063">
    <property type="entry name" value="SAM-dependent_MTases_sf"/>
</dbReference>